<feature type="transmembrane region" description="Helical" evidence="6">
    <location>
        <begin position="253"/>
        <end position="271"/>
    </location>
</feature>
<dbReference type="GO" id="GO:0035435">
    <property type="term" value="P:phosphate ion transmembrane transport"/>
    <property type="evidence" value="ECO:0007669"/>
    <property type="project" value="TreeGrafter"/>
</dbReference>
<feature type="transmembrane region" description="Helical" evidence="6">
    <location>
        <begin position="214"/>
        <end position="232"/>
    </location>
</feature>
<dbReference type="Proteomes" id="UP000866496">
    <property type="component" value="Unassembled WGS sequence"/>
</dbReference>
<evidence type="ECO:0000313" key="7">
    <source>
        <dbReference type="EMBL" id="HAU1881115.1"/>
    </source>
</evidence>
<keyword evidence="6" id="KW-0592">Phosphate transport</keyword>
<dbReference type="PANTHER" id="PTHR11101:SF80">
    <property type="entry name" value="PHOSPHATE TRANSPORTER"/>
    <property type="match status" value="1"/>
</dbReference>
<keyword evidence="3 6" id="KW-0812">Transmembrane</keyword>
<reference evidence="7" key="2">
    <citation type="submission" date="2019-10" db="EMBL/GenBank/DDBJ databases">
        <authorList>
            <consortium name="NCBI Pathogen Detection Project"/>
        </authorList>
    </citation>
    <scope>NUCLEOTIDE SEQUENCE</scope>
    <source>
        <strain evidence="7">AZ00058701</strain>
    </source>
</reference>
<dbReference type="GeneID" id="57034577"/>
<evidence type="ECO:0000256" key="1">
    <source>
        <dbReference type="ARBA" id="ARBA00004141"/>
    </source>
</evidence>
<comment type="caution">
    <text evidence="7">The sequence shown here is derived from an EMBL/GenBank/DDBJ whole genome shotgun (WGS) entry which is preliminary data.</text>
</comment>
<keyword evidence="2 6" id="KW-0813">Transport</keyword>
<keyword evidence="5 6" id="KW-0472">Membrane</keyword>
<dbReference type="AlphaFoldDB" id="A0AAN5PHM5"/>
<feature type="transmembrane region" description="Helical" evidence="6">
    <location>
        <begin position="366"/>
        <end position="387"/>
    </location>
</feature>
<name>A0AAN5PHM5_LEGPN</name>
<dbReference type="RefSeq" id="WP_010946320.1">
    <property type="nucleotide sequence ID" value="NZ_CCZO01000011.1"/>
</dbReference>
<accession>A0AAN5PHM5</accession>
<protein>
    <recommendedName>
        <fullName evidence="6">Phosphate transporter</fullName>
    </recommendedName>
</protein>
<feature type="transmembrane region" description="Helical" evidence="6">
    <location>
        <begin position="181"/>
        <end position="202"/>
    </location>
</feature>
<feature type="transmembrane region" description="Helical" evidence="6">
    <location>
        <begin position="394"/>
        <end position="412"/>
    </location>
</feature>
<gene>
    <name evidence="7" type="ORF">JBJ86_12790</name>
</gene>
<keyword evidence="4 6" id="KW-1133">Transmembrane helix</keyword>
<dbReference type="EMBL" id="DACWHX010000016">
    <property type="protein sequence ID" value="HAU1881115.1"/>
    <property type="molecule type" value="Genomic_DNA"/>
</dbReference>
<organism evidence="7 8">
    <name type="scientific">Legionella pneumophila</name>
    <dbReference type="NCBI Taxonomy" id="446"/>
    <lineage>
        <taxon>Bacteria</taxon>
        <taxon>Pseudomonadati</taxon>
        <taxon>Pseudomonadota</taxon>
        <taxon>Gammaproteobacteria</taxon>
        <taxon>Legionellales</taxon>
        <taxon>Legionellaceae</taxon>
        <taxon>Legionella</taxon>
    </lineage>
</organism>
<evidence type="ECO:0000256" key="5">
    <source>
        <dbReference type="ARBA" id="ARBA00023136"/>
    </source>
</evidence>
<feature type="transmembrane region" description="Helical" evidence="6">
    <location>
        <begin position="138"/>
        <end position="160"/>
    </location>
</feature>
<evidence type="ECO:0000256" key="2">
    <source>
        <dbReference type="ARBA" id="ARBA00022448"/>
    </source>
</evidence>
<evidence type="ECO:0000256" key="6">
    <source>
        <dbReference type="RuleBase" id="RU363058"/>
    </source>
</evidence>
<dbReference type="GO" id="GO:0005315">
    <property type="term" value="F:phosphate transmembrane transporter activity"/>
    <property type="evidence" value="ECO:0007669"/>
    <property type="project" value="InterPro"/>
</dbReference>
<dbReference type="PANTHER" id="PTHR11101">
    <property type="entry name" value="PHOSPHATE TRANSPORTER"/>
    <property type="match status" value="1"/>
</dbReference>
<evidence type="ECO:0000313" key="8">
    <source>
        <dbReference type="Proteomes" id="UP000866496"/>
    </source>
</evidence>
<feature type="transmembrane region" description="Helical" evidence="6">
    <location>
        <begin position="300"/>
        <end position="319"/>
    </location>
</feature>
<sequence>MDYSIYLLFAALILCFLMTWGVGANDLANVMSTTMGSKAVTVRQAMLIAIIFEFAGAFLGGEGVTETMRDGIINTSQLSNEPLILIEGMLCVLFACTIWMNLASYLGVPVSITNALVGSMVGFGTIVLGPDAIHWNQVARIAIGWISSPLISGITAYALFISIQQTIFVKSNPLTKAKLYIPIYLFLIGFILSFITVFKGLNHFDIHLNLKQDLAVTLATSIIITILGMIFIKRIPEYHKIRRRERFIQVEKYFAVLMAMTACAMAFAHGSNDVALAVGPLSIVHSLVMHSNQIFDADNYPSWIILLGCVGVVTGFLMYGRKVIETVGSSITALTPSRAFAATLSAATTVVVATSTGIPVSATQTLVGAVLGVGLARGIGALNLIVIRNIFMSWVLTLPAASMLTILSYKLLHALLG</sequence>
<evidence type="ECO:0000256" key="3">
    <source>
        <dbReference type="ARBA" id="ARBA00022692"/>
    </source>
</evidence>
<reference evidence="7" key="1">
    <citation type="journal article" date="2018" name="Genome Biol.">
        <title>SKESA: strategic k-mer extension for scrupulous assemblies.</title>
        <authorList>
            <person name="Souvorov A."/>
            <person name="Agarwala R."/>
            <person name="Lipman D.J."/>
        </authorList>
    </citation>
    <scope>NUCLEOTIDE SEQUENCE</scope>
    <source>
        <strain evidence="7">AZ00058701</strain>
    </source>
</reference>
<dbReference type="InterPro" id="IPR001204">
    <property type="entry name" value="Phos_transporter"/>
</dbReference>
<feature type="transmembrane region" description="Helical" evidence="6">
    <location>
        <begin position="339"/>
        <end position="360"/>
    </location>
</feature>
<proteinExistence type="inferred from homology"/>
<feature type="transmembrane region" description="Helical" evidence="6">
    <location>
        <begin position="40"/>
        <end position="61"/>
    </location>
</feature>
<dbReference type="GO" id="GO:0016020">
    <property type="term" value="C:membrane"/>
    <property type="evidence" value="ECO:0007669"/>
    <property type="project" value="UniProtKB-SubCell"/>
</dbReference>
<dbReference type="Pfam" id="PF01384">
    <property type="entry name" value="PHO4"/>
    <property type="match status" value="1"/>
</dbReference>
<comment type="similarity">
    <text evidence="6">Belongs to the inorganic phosphate transporter (PiT) (TC 2.A.20) family.</text>
</comment>
<comment type="subcellular location">
    <subcellularLocation>
        <location evidence="1 6">Membrane</location>
        <topology evidence="1 6">Multi-pass membrane protein</topology>
    </subcellularLocation>
</comment>
<evidence type="ECO:0000256" key="4">
    <source>
        <dbReference type="ARBA" id="ARBA00022989"/>
    </source>
</evidence>